<evidence type="ECO:0000256" key="8">
    <source>
        <dbReference type="PIRSR" id="PIRSR602401-1"/>
    </source>
</evidence>
<dbReference type="InterPro" id="IPR017972">
    <property type="entry name" value="Cyt_P450_CS"/>
</dbReference>
<dbReference type="PRINTS" id="PR00385">
    <property type="entry name" value="P450"/>
</dbReference>
<evidence type="ECO:0000256" key="5">
    <source>
        <dbReference type="ARBA" id="ARBA00023002"/>
    </source>
</evidence>
<evidence type="ECO:0000256" key="1">
    <source>
        <dbReference type="ARBA" id="ARBA00001971"/>
    </source>
</evidence>
<sequence length="523" mass="58977">MHLSFQSPNAMAAIPLSSEWLLPLFILLLPLLSLLFLKPKNKELKAAKLPPSPPRLPIIGNLHQLGKLPHQTLWKLSQEYGPVMLLQLGSVPTMVVSSADMAKEILKTHDLDFCTRPSSPGPKRLSYNYLDVAFSPYSDYWREIRKLFVFELLSAKRVQSLWYAREAEVDNLITAVAQSSPNPVNLSEKIFILADSIVGTVGFGKRYGGMQFKNQKFQDVLDEAMNMLDSFSAEDFFPAVGWIVDALTGLRARLEKSFQNLDGYFQMVLDAHLDPSRPKTEHEDLVDVLIGLTKEQGGSGAFRLTKDHVKAVLMNTFIGGIDTSSVTMVWAMAELMRSPRVLKKVQAEIRSRVGKKPRVEADDVAKLDYLKMVVKETFRLHPAAPFLIPHQAMRRCKIGAGEHAYDVLPDTRVMVNAYAIGRDPKSWTNPWEFCPERFEGSEIDFKGQHFELIPFGAGRRICPGMMMGSTTVEFTLANLLYCFDWAMPSGMNREDVSMEEEGGITIHKKTPLYLVGKRYNWDA</sequence>
<organism evidence="11">
    <name type="scientific">Malania oleifera</name>
    <name type="common">Garlic-fruit tree</name>
    <dbReference type="NCBI Taxonomy" id="397392"/>
    <lineage>
        <taxon>Eukaryota</taxon>
        <taxon>Viridiplantae</taxon>
        <taxon>Streptophyta</taxon>
        <taxon>Embryophyta</taxon>
        <taxon>Tracheophyta</taxon>
        <taxon>Spermatophyta</taxon>
        <taxon>Magnoliopsida</taxon>
        <taxon>eudicotyledons</taxon>
        <taxon>Gunneridae</taxon>
        <taxon>Pentapetalae</taxon>
        <taxon>Santalales</taxon>
        <taxon>Ximeniaceae</taxon>
        <taxon>Malania</taxon>
    </lineage>
</organism>
<dbReference type="CDD" id="cd11072">
    <property type="entry name" value="CYP71-like"/>
    <property type="match status" value="1"/>
</dbReference>
<keyword evidence="6 8" id="KW-0408">Iron</keyword>
<dbReference type="GeneID" id="131159607"/>
<dbReference type="PANTHER" id="PTHR47955:SF19">
    <property type="entry name" value="CYTOCHROME P450 71A9-LIKE ISOFORM X1"/>
    <property type="match status" value="1"/>
</dbReference>
<keyword evidence="5 9" id="KW-0560">Oxidoreductase</keyword>
<evidence type="ECO:0000256" key="3">
    <source>
        <dbReference type="ARBA" id="ARBA00022617"/>
    </source>
</evidence>
<dbReference type="GO" id="GO:0020037">
    <property type="term" value="F:heme binding"/>
    <property type="evidence" value="ECO:0007669"/>
    <property type="project" value="InterPro"/>
</dbReference>
<dbReference type="GO" id="GO:0016705">
    <property type="term" value="F:oxidoreductase activity, acting on paired donors, with incorporation or reduction of molecular oxygen"/>
    <property type="evidence" value="ECO:0007669"/>
    <property type="project" value="InterPro"/>
</dbReference>
<proteinExistence type="evidence at transcript level"/>
<evidence type="ECO:0000256" key="4">
    <source>
        <dbReference type="ARBA" id="ARBA00022723"/>
    </source>
</evidence>
<keyword evidence="3 8" id="KW-0349">Heme</keyword>
<comment type="similarity">
    <text evidence="2 9">Belongs to the cytochrome P450 family.</text>
</comment>
<dbReference type="PANTHER" id="PTHR47955">
    <property type="entry name" value="CYTOCHROME P450 FAMILY 71 PROTEIN"/>
    <property type="match status" value="1"/>
</dbReference>
<keyword evidence="10" id="KW-0812">Transmembrane</keyword>
<dbReference type="InterPro" id="IPR036396">
    <property type="entry name" value="Cyt_P450_sf"/>
</dbReference>
<dbReference type="GO" id="GO:0004497">
    <property type="term" value="F:monooxygenase activity"/>
    <property type="evidence" value="ECO:0007669"/>
    <property type="project" value="UniProtKB-KW"/>
</dbReference>
<dbReference type="FunFam" id="1.10.630.10:FF:000043">
    <property type="entry name" value="Cytochrome P450 99A2"/>
    <property type="match status" value="1"/>
</dbReference>
<dbReference type="AlphaFoldDB" id="A0A4Y5SWT2"/>
<keyword evidence="4 8" id="KW-0479">Metal-binding</keyword>
<protein>
    <submittedName>
        <fullName evidence="11">CYP71E</fullName>
    </submittedName>
</protein>
<feature type="transmembrane region" description="Helical" evidence="10">
    <location>
        <begin position="20"/>
        <end position="37"/>
    </location>
</feature>
<dbReference type="RefSeq" id="XP_057970623.1">
    <property type="nucleotide sequence ID" value="XM_058114640.1"/>
</dbReference>
<comment type="cofactor">
    <cofactor evidence="1 8">
        <name>heme</name>
        <dbReference type="ChEBI" id="CHEBI:30413"/>
    </cofactor>
</comment>
<dbReference type="OrthoDB" id="2789670at2759"/>
<name>A0A4Y5SWT2_MALOL</name>
<evidence type="ECO:0000256" key="6">
    <source>
        <dbReference type="ARBA" id="ARBA00023004"/>
    </source>
</evidence>
<dbReference type="InterPro" id="IPR002401">
    <property type="entry name" value="Cyt_P450_E_grp-I"/>
</dbReference>
<dbReference type="Pfam" id="PF00067">
    <property type="entry name" value="p450"/>
    <property type="match status" value="1"/>
</dbReference>
<keyword evidence="10" id="KW-1133">Transmembrane helix</keyword>
<evidence type="ECO:0000256" key="7">
    <source>
        <dbReference type="ARBA" id="ARBA00023033"/>
    </source>
</evidence>
<keyword evidence="7 9" id="KW-0503">Monooxygenase</keyword>
<keyword evidence="10" id="KW-0472">Membrane</keyword>
<dbReference type="GO" id="GO:0005506">
    <property type="term" value="F:iron ion binding"/>
    <property type="evidence" value="ECO:0007669"/>
    <property type="project" value="InterPro"/>
</dbReference>
<evidence type="ECO:0000313" key="11">
    <source>
        <dbReference type="EMBL" id="QDA69651.1"/>
    </source>
</evidence>
<reference evidence="11" key="1">
    <citation type="submission" date="2018-11" db="EMBL/GenBank/DDBJ databases">
        <title>Cloning and Expression of a Plant Cytochrome P450 Gene Involved in the Biosynthesis of Cyanogenic Glycoside.</title>
        <authorList>
            <person name="Wang Y."/>
            <person name="Yuan X."/>
        </authorList>
    </citation>
    <scope>NUCLEOTIDE SEQUENCE</scope>
</reference>
<evidence type="ECO:0000256" key="9">
    <source>
        <dbReference type="RuleBase" id="RU000461"/>
    </source>
</evidence>
<dbReference type="EMBL" id="MK172858">
    <property type="protein sequence ID" value="QDA69651.1"/>
    <property type="molecule type" value="mRNA"/>
</dbReference>
<dbReference type="Gene3D" id="1.10.630.10">
    <property type="entry name" value="Cytochrome P450"/>
    <property type="match status" value="1"/>
</dbReference>
<dbReference type="PRINTS" id="PR00463">
    <property type="entry name" value="EP450I"/>
</dbReference>
<dbReference type="KEGG" id="mof:131159607"/>
<feature type="binding site" description="axial binding residue" evidence="8">
    <location>
        <position position="462"/>
    </location>
    <ligand>
        <name>heme</name>
        <dbReference type="ChEBI" id="CHEBI:30413"/>
    </ligand>
    <ligandPart>
        <name>Fe</name>
        <dbReference type="ChEBI" id="CHEBI:18248"/>
    </ligandPart>
</feature>
<dbReference type="InterPro" id="IPR001128">
    <property type="entry name" value="Cyt_P450"/>
</dbReference>
<dbReference type="SUPFAM" id="SSF48264">
    <property type="entry name" value="Cytochrome P450"/>
    <property type="match status" value="1"/>
</dbReference>
<evidence type="ECO:0000256" key="2">
    <source>
        <dbReference type="ARBA" id="ARBA00010617"/>
    </source>
</evidence>
<evidence type="ECO:0000256" key="10">
    <source>
        <dbReference type="SAM" id="Phobius"/>
    </source>
</evidence>
<accession>A0A4Y5SWT2</accession>
<dbReference type="PROSITE" id="PS00086">
    <property type="entry name" value="CYTOCHROME_P450"/>
    <property type="match status" value="1"/>
</dbReference>